<organism evidence="1 2">
    <name type="scientific">Mannheimia haemolytica</name>
    <name type="common">Pasteurella haemolytica</name>
    <dbReference type="NCBI Taxonomy" id="75985"/>
    <lineage>
        <taxon>Bacteria</taxon>
        <taxon>Pseudomonadati</taxon>
        <taxon>Pseudomonadota</taxon>
        <taxon>Gammaproteobacteria</taxon>
        <taxon>Pasteurellales</taxon>
        <taxon>Pasteurellaceae</taxon>
        <taxon>Mannheimia</taxon>
    </lineage>
</organism>
<dbReference type="SUPFAM" id="SSF53067">
    <property type="entry name" value="Actin-like ATPase domain"/>
    <property type="match status" value="1"/>
</dbReference>
<evidence type="ECO:0008006" key="3">
    <source>
        <dbReference type="Google" id="ProtNLM"/>
    </source>
</evidence>
<dbReference type="EMBL" id="UGPN01000002">
    <property type="protein sequence ID" value="STY64000.1"/>
    <property type="molecule type" value="Genomic_DNA"/>
</dbReference>
<dbReference type="InterPro" id="IPR043129">
    <property type="entry name" value="ATPase_NBD"/>
</dbReference>
<proteinExistence type="predicted"/>
<protein>
    <recommendedName>
        <fullName evidence="3">ATPase</fullName>
    </recommendedName>
</protein>
<evidence type="ECO:0000313" key="2">
    <source>
        <dbReference type="Proteomes" id="UP000254802"/>
    </source>
</evidence>
<evidence type="ECO:0000313" key="1">
    <source>
        <dbReference type="EMBL" id="STY64000.1"/>
    </source>
</evidence>
<dbReference type="Gene3D" id="3.30.420.40">
    <property type="match status" value="1"/>
</dbReference>
<sequence length="46" mass="4886">MQNEKQLIEQGNTVIGIELGSTRIKAVLISSDGTILATGGADWKID</sequence>
<name>A0A378N6J6_MANHA</name>
<accession>A0A378N6J6</accession>
<dbReference type="AlphaFoldDB" id="A0A378N6J6"/>
<gene>
    <name evidence="1" type="ORF">NCTC10638_03173</name>
</gene>
<reference evidence="1 2" key="1">
    <citation type="submission" date="2018-06" db="EMBL/GenBank/DDBJ databases">
        <authorList>
            <consortium name="Pathogen Informatics"/>
            <person name="Doyle S."/>
        </authorList>
    </citation>
    <scope>NUCLEOTIDE SEQUENCE [LARGE SCALE GENOMIC DNA]</scope>
    <source>
        <strain evidence="1 2">NCTC10638</strain>
    </source>
</reference>
<dbReference type="Proteomes" id="UP000254802">
    <property type="component" value="Unassembled WGS sequence"/>
</dbReference>